<feature type="compositionally biased region" description="Basic and acidic residues" evidence="2">
    <location>
        <begin position="528"/>
        <end position="537"/>
    </location>
</feature>
<protein>
    <submittedName>
        <fullName evidence="4">Integrase catalytic domain-containing protein</fullName>
    </submittedName>
</protein>
<dbReference type="PANTHER" id="PTHR47331:SF1">
    <property type="entry name" value="GAG-LIKE PROTEIN"/>
    <property type="match status" value="1"/>
</dbReference>
<feature type="region of interest" description="Disordered" evidence="2">
    <location>
        <begin position="513"/>
        <end position="560"/>
    </location>
</feature>
<feature type="compositionally biased region" description="Acidic residues" evidence="2">
    <location>
        <begin position="516"/>
        <end position="527"/>
    </location>
</feature>
<proteinExistence type="predicted"/>
<dbReference type="PANTHER" id="PTHR47331">
    <property type="entry name" value="PHD-TYPE DOMAIN-CONTAINING PROTEIN"/>
    <property type="match status" value="1"/>
</dbReference>
<dbReference type="Proteomes" id="UP000025227">
    <property type="component" value="Unplaced"/>
</dbReference>
<dbReference type="WBParaSite" id="HCON_00144250-00001">
    <property type="protein sequence ID" value="HCON_00144250-00001"/>
    <property type="gene ID" value="HCON_00144250"/>
</dbReference>
<keyword evidence="1" id="KW-0175">Coiled coil</keyword>
<evidence type="ECO:0000256" key="2">
    <source>
        <dbReference type="SAM" id="MobiDB-lite"/>
    </source>
</evidence>
<accession>A0A7I4YWS8</accession>
<feature type="coiled-coil region" evidence="1">
    <location>
        <begin position="11"/>
        <end position="45"/>
    </location>
</feature>
<dbReference type="OrthoDB" id="5920525at2759"/>
<dbReference type="InterPro" id="IPR043502">
    <property type="entry name" value="DNA/RNA_pol_sf"/>
</dbReference>
<name>A0A7I4YWS8_HAECO</name>
<evidence type="ECO:0000313" key="4">
    <source>
        <dbReference type="WBParaSite" id="HCON_00144250-00001"/>
    </source>
</evidence>
<organism evidence="3 4">
    <name type="scientific">Haemonchus contortus</name>
    <name type="common">Barber pole worm</name>
    <dbReference type="NCBI Taxonomy" id="6289"/>
    <lineage>
        <taxon>Eukaryota</taxon>
        <taxon>Metazoa</taxon>
        <taxon>Ecdysozoa</taxon>
        <taxon>Nematoda</taxon>
        <taxon>Chromadorea</taxon>
        <taxon>Rhabditida</taxon>
        <taxon>Rhabditina</taxon>
        <taxon>Rhabditomorpha</taxon>
        <taxon>Strongyloidea</taxon>
        <taxon>Trichostrongylidae</taxon>
        <taxon>Haemonchus</taxon>
    </lineage>
</organism>
<evidence type="ECO:0000256" key="1">
    <source>
        <dbReference type="SAM" id="Coils"/>
    </source>
</evidence>
<evidence type="ECO:0000313" key="3">
    <source>
        <dbReference type="Proteomes" id="UP000025227"/>
    </source>
</evidence>
<dbReference type="SUPFAM" id="SSF56672">
    <property type="entry name" value="DNA/RNA polymerases"/>
    <property type="match status" value="1"/>
</dbReference>
<sequence>MSKLLTDLDRLITAEEKVEEMLANNEALQNRKKGKQARLTSEDRKYLQQQGITLTKSKKTLTNPQVLLGCDTLWPLLNCAGTLHVLPSGLFAIPSKLGYLLSGKQELCRRKRITDTKVNDSGEKTTIAQLNAQEAAELERWDRYWSLDTCGIEEFTGTKNAEKSHINEKVEKFFKETIEKRSDGYYVRLPFKDSGETLPTNKSLAYSRLISVMNTLQKDPKLLEQYHGVFQEELEKGIIEEVVENDKESSTLIHYLKHQPVKTPLKETTKLRIVFDASSHRKGQSSLHDILHQGPLILPELYGILLRFRMKNFVVTADVEKAFLQVRLNECDRDVTRCLWIRDTNRPPMDRYEEVKRELKRLKAALPKLPSPSKLYDDIVLSCQNVMLVIERFDQLKEKTHVFYNKRKTLLVSQEDIERIAKDQLEGIEEFFGTLRQLKAKTLSQERALHESTYKEVLKAINSMDVAMKRVQEEVGKMERAPAPPAPVMVDVAIEARPDDERAWIADNADFMEAVHEEEESDEEDAALDGKLEDWKPSWRKSAVAGGNSPAGKYVGRGST</sequence>
<keyword evidence="3" id="KW-1185">Reference proteome</keyword>
<dbReference type="AlphaFoldDB" id="A0A7I4YWS8"/>
<reference evidence="4" key="1">
    <citation type="submission" date="2020-12" db="UniProtKB">
        <authorList>
            <consortium name="WormBaseParasite"/>
        </authorList>
    </citation>
    <scope>IDENTIFICATION</scope>
    <source>
        <strain evidence="4">MHco3</strain>
    </source>
</reference>